<dbReference type="OrthoDB" id="1935530at2759"/>
<dbReference type="EMBL" id="SIDB01000010">
    <property type="protein sequence ID" value="KAI3427360.1"/>
    <property type="molecule type" value="Genomic_DNA"/>
</dbReference>
<dbReference type="SUPFAM" id="SSF47616">
    <property type="entry name" value="GST C-terminal domain-like"/>
    <property type="match status" value="1"/>
</dbReference>
<dbReference type="InterPro" id="IPR036249">
    <property type="entry name" value="Thioredoxin-like_sf"/>
</dbReference>
<dbReference type="Pfam" id="PF13417">
    <property type="entry name" value="GST_N_3"/>
    <property type="match status" value="1"/>
</dbReference>
<evidence type="ECO:0000256" key="3">
    <source>
        <dbReference type="ARBA" id="ARBA00022679"/>
    </source>
</evidence>
<keyword evidence="4" id="KW-0560">Oxidoreductase</keyword>
<evidence type="ECO:0000256" key="4">
    <source>
        <dbReference type="ARBA" id="ARBA00023002"/>
    </source>
</evidence>
<dbReference type="Gene3D" id="3.40.30.10">
    <property type="entry name" value="Glutaredoxin"/>
    <property type="match status" value="1"/>
</dbReference>
<dbReference type="InterPro" id="IPR044627">
    <property type="entry name" value="DHAR1/2/3/4"/>
</dbReference>
<evidence type="ECO:0000313" key="10">
    <source>
        <dbReference type="Proteomes" id="UP001055712"/>
    </source>
</evidence>
<name>A0A9D4TJU1_CHLVU</name>
<dbReference type="PANTHER" id="PTHR44420">
    <property type="entry name" value="GLUTATHIONE S-TRANSFERASE DHAR2-RELATED"/>
    <property type="match status" value="1"/>
</dbReference>
<evidence type="ECO:0000256" key="5">
    <source>
        <dbReference type="ARBA" id="ARBA00024194"/>
    </source>
</evidence>
<dbReference type="GO" id="GO:0045174">
    <property type="term" value="F:glutathione dehydrogenase (ascorbate) activity"/>
    <property type="evidence" value="ECO:0007669"/>
    <property type="project" value="UniProtKB-EC"/>
</dbReference>
<dbReference type="SFLD" id="SFLDS00019">
    <property type="entry name" value="Glutathione_Transferase_(cytos"/>
    <property type="match status" value="1"/>
</dbReference>
<organism evidence="9 10">
    <name type="scientific">Chlorella vulgaris</name>
    <name type="common">Green alga</name>
    <dbReference type="NCBI Taxonomy" id="3077"/>
    <lineage>
        <taxon>Eukaryota</taxon>
        <taxon>Viridiplantae</taxon>
        <taxon>Chlorophyta</taxon>
        <taxon>core chlorophytes</taxon>
        <taxon>Trebouxiophyceae</taxon>
        <taxon>Chlorellales</taxon>
        <taxon>Chlorellaceae</taxon>
        <taxon>Chlorella clade</taxon>
        <taxon>Chlorella</taxon>
    </lineage>
</organism>
<keyword evidence="3" id="KW-0808">Transferase</keyword>
<evidence type="ECO:0000256" key="6">
    <source>
        <dbReference type="ARBA" id="ARBA00049544"/>
    </source>
</evidence>
<keyword evidence="2" id="KW-0216">Detoxification</keyword>
<dbReference type="GO" id="GO:0033355">
    <property type="term" value="P:ascorbate glutathione cycle"/>
    <property type="evidence" value="ECO:0007669"/>
    <property type="project" value="InterPro"/>
</dbReference>
<dbReference type="PROSITE" id="PS50404">
    <property type="entry name" value="GST_NTER"/>
    <property type="match status" value="1"/>
</dbReference>
<evidence type="ECO:0000256" key="1">
    <source>
        <dbReference type="ARBA" id="ARBA00012436"/>
    </source>
</evidence>
<evidence type="ECO:0000313" key="9">
    <source>
        <dbReference type="EMBL" id="KAI3427360.1"/>
    </source>
</evidence>
<dbReference type="GO" id="GO:0016740">
    <property type="term" value="F:transferase activity"/>
    <property type="evidence" value="ECO:0007669"/>
    <property type="project" value="UniProtKB-KW"/>
</dbReference>
<evidence type="ECO:0000256" key="7">
    <source>
        <dbReference type="SAM" id="MobiDB-lite"/>
    </source>
</evidence>
<accession>A0A9D4TJU1</accession>
<evidence type="ECO:0000256" key="2">
    <source>
        <dbReference type="ARBA" id="ARBA00022575"/>
    </source>
</evidence>
<sequence>MATGGGSQGPEFQVHVLGHPKEGAENTHGQLGACPFSSHVLLLLEEKAVPYTVNFVDVQDKPDWVSRANPQGSLPILKDLKGGGQFLYDSDAISDFLEDKYGGSADPEPDSSGKRPLRKLADCPQPGPQLWPAFISFLSAAPGSSEEGQARSELQAQLQAIEQAVTNESPFVGGQDVCAYDCALAPRLYLARQGCKLLKGWDWAEEHDNVKAYLHRMMGRPSWRNIASWDDECIASDLRRKMPKA</sequence>
<dbReference type="InterPro" id="IPR036282">
    <property type="entry name" value="Glutathione-S-Trfase_C_sf"/>
</dbReference>
<dbReference type="PANTHER" id="PTHR44420:SF2">
    <property type="entry name" value="GLUTATHIONE S-TRANSFERASE DHAR2-RELATED"/>
    <property type="match status" value="1"/>
</dbReference>
<feature type="region of interest" description="Disordered" evidence="7">
    <location>
        <begin position="99"/>
        <end position="119"/>
    </location>
</feature>
<gene>
    <name evidence="9" type="ORF">D9Q98_010276</name>
</gene>
<dbReference type="Proteomes" id="UP001055712">
    <property type="component" value="Unassembled WGS sequence"/>
</dbReference>
<comment type="similarity">
    <text evidence="5">Belongs to the GST superfamily. DHAR family.</text>
</comment>
<evidence type="ECO:0000259" key="8">
    <source>
        <dbReference type="PROSITE" id="PS50404"/>
    </source>
</evidence>
<dbReference type="EC" id="1.8.5.1" evidence="1"/>
<protein>
    <recommendedName>
        <fullName evidence="1">glutathione dehydrogenase (ascorbate)</fullName>
        <ecNumber evidence="1">1.8.5.1</ecNumber>
    </recommendedName>
</protein>
<reference evidence="9" key="2">
    <citation type="submission" date="2020-11" db="EMBL/GenBank/DDBJ databases">
        <authorList>
            <person name="Cecchin M."/>
            <person name="Marcolungo L."/>
            <person name="Rossato M."/>
            <person name="Girolomoni L."/>
            <person name="Cosentino E."/>
            <person name="Cuine S."/>
            <person name="Li-Beisson Y."/>
            <person name="Delledonne M."/>
            <person name="Ballottari M."/>
        </authorList>
    </citation>
    <scope>NUCLEOTIDE SEQUENCE</scope>
    <source>
        <strain evidence="9">211/11P</strain>
        <tissue evidence="9">Whole cell</tissue>
    </source>
</reference>
<feature type="domain" description="GST N-terminal" evidence="8">
    <location>
        <begin position="24"/>
        <end position="105"/>
    </location>
</feature>
<proteinExistence type="inferred from homology"/>
<comment type="catalytic activity">
    <reaction evidence="6">
        <text>L-dehydroascorbate + 2 glutathione = glutathione disulfide + L-ascorbate</text>
        <dbReference type="Rhea" id="RHEA:24424"/>
        <dbReference type="ChEBI" id="CHEBI:38290"/>
        <dbReference type="ChEBI" id="CHEBI:57925"/>
        <dbReference type="ChEBI" id="CHEBI:58297"/>
        <dbReference type="ChEBI" id="CHEBI:58539"/>
        <dbReference type="EC" id="1.8.5.1"/>
    </reaction>
</comment>
<keyword evidence="10" id="KW-1185">Reference proteome</keyword>
<dbReference type="AlphaFoldDB" id="A0A9D4TJU1"/>
<dbReference type="InterPro" id="IPR004045">
    <property type="entry name" value="Glutathione_S-Trfase_N"/>
</dbReference>
<dbReference type="InterPro" id="IPR040079">
    <property type="entry name" value="Glutathione_S-Trfase"/>
</dbReference>
<comment type="caution">
    <text evidence="9">The sequence shown here is derived from an EMBL/GenBank/DDBJ whole genome shotgun (WGS) entry which is preliminary data.</text>
</comment>
<dbReference type="Gene3D" id="1.20.1050.10">
    <property type="match status" value="1"/>
</dbReference>
<reference evidence="9" key="1">
    <citation type="journal article" date="2019" name="Plant J.">
        <title>Chlorella vulgaris genome assembly and annotation reveals the molecular basis for metabolic acclimation to high light conditions.</title>
        <authorList>
            <person name="Cecchin M."/>
            <person name="Marcolungo L."/>
            <person name="Rossato M."/>
            <person name="Girolomoni L."/>
            <person name="Cosentino E."/>
            <person name="Cuine S."/>
            <person name="Li-Beisson Y."/>
            <person name="Delledonne M."/>
            <person name="Ballottari M."/>
        </authorList>
    </citation>
    <scope>NUCLEOTIDE SEQUENCE</scope>
    <source>
        <strain evidence="9">211/11P</strain>
    </source>
</reference>
<dbReference type="CDD" id="cd00570">
    <property type="entry name" value="GST_N_family"/>
    <property type="match status" value="1"/>
</dbReference>
<dbReference type="SUPFAM" id="SSF52833">
    <property type="entry name" value="Thioredoxin-like"/>
    <property type="match status" value="1"/>
</dbReference>